<feature type="compositionally biased region" description="Basic and acidic residues" evidence="1">
    <location>
        <begin position="78"/>
        <end position="88"/>
    </location>
</feature>
<feature type="compositionally biased region" description="Polar residues" evidence="1">
    <location>
        <begin position="32"/>
        <end position="51"/>
    </location>
</feature>
<dbReference type="EMBL" id="BPVZ01000040">
    <property type="protein sequence ID" value="GKV14223.1"/>
    <property type="molecule type" value="Genomic_DNA"/>
</dbReference>
<keyword evidence="4" id="KW-1185">Reference proteome</keyword>
<evidence type="ECO:0000256" key="1">
    <source>
        <dbReference type="SAM" id="MobiDB-lite"/>
    </source>
</evidence>
<evidence type="ECO:0000313" key="3">
    <source>
        <dbReference type="EMBL" id="GKV14223.1"/>
    </source>
</evidence>
<sequence length="157" mass="16354">MPFQNEVRLCLHLLPFLAPLSGPRALAPPPSSRNSLNCSPFRTSSKGSQKKNLGFQREAATGIALEAETEIEIGIRGGEAKAGAEAERGGGGGAGVGHRVESEGQRGQEAGVGLHVESDGQRRGGAGAGVGRRESGGDQRGREKPRKRETAKLIIHG</sequence>
<feature type="region of interest" description="Disordered" evidence="1">
    <location>
        <begin position="21"/>
        <end position="54"/>
    </location>
</feature>
<evidence type="ECO:0000256" key="2">
    <source>
        <dbReference type="SAM" id="SignalP"/>
    </source>
</evidence>
<feature type="region of interest" description="Disordered" evidence="1">
    <location>
        <begin position="78"/>
        <end position="157"/>
    </location>
</feature>
<keyword evidence="2" id="KW-0732">Signal</keyword>
<name>A0AAV5JSD0_9ROSI</name>
<protein>
    <submittedName>
        <fullName evidence="3">Uncharacterized protein</fullName>
    </submittedName>
</protein>
<dbReference type="AlphaFoldDB" id="A0AAV5JSD0"/>
<reference evidence="3 4" key="1">
    <citation type="journal article" date="2021" name="Commun. Biol.">
        <title>The genome of Shorea leprosula (Dipterocarpaceae) highlights the ecological relevance of drought in aseasonal tropical rainforests.</title>
        <authorList>
            <person name="Ng K.K.S."/>
            <person name="Kobayashi M.J."/>
            <person name="Fawcett J.A."/>
            <person name="Hatakeyama M."/>
            <person name="Paape T."/>
            <person name="Ng C.H."/>
            <person name="Ang C.C."/>
            <person name="Tnah L.H."/>
            <person name="Lee C.T."/>
            <person name="Nishiyama T."/>
            <person name="Sese J."/>
            <person name="O'Brien M.J."/>
            <person name="Copetti D."/>
            <person name="Mohd Noor M.I."/>
            <person name="Ong R.C."/>
            <person name="Putra M."/>
            <person name="Sireger I.Z."/>
            <person name="Indrioko S."/>
            <person name="Kosugi Y."/>
            <person name="Izuno A."/>
            <person name="Isagi Y."/>
            <person name="Lee S.L."/>
            <person name="Shimizu K.K."/>
        </authorList>
    </citation>
    <scope>NUCLEOTIDE SEQUENCE [LARGE SCALE GENOMIC DNA]</scope>
    <source>
        <strain evidence="3">214</strain>
    </source>
</reference>
<gene>
    <name evidence="3" type="ORF">SLEP1_g25125</name>
</gene>
<feature type="compositionally biased region" description="Basic and acidic residues" evidence="1">
    <location>
        <begin position="131"/>
        <end position="151"/>
    </location>
</feature>
<feature type="signal peptide" evidence="2">
    <location>
        <begin position="1"/>
        <end position="25"/>
    </location>
</feature>
<feature type="chain" id="PRO_5043316032" evidence="2">
    <location>
        <begin position="26"/>
        <end position="157"/>
    </location>
</feature>
<dbReference type="Proteomes" id="UP001054252">
    <property type="component" value="Unassembled WGS sequence"/>
</dbReference>
<evidence type="ECO:0000313" key="4">
    <source>
        <dbReference type="Proteomes" id="UP001054252"/>
    </source>
</evidence>
<accession>A0AAV5JSD0</accession>
<proteinExistence type="predicted"/>
<comment type="caution">
    <text evidence="3">The sequence shown here is derived from an EMBL/GenBank/DDBJ whole genome shotgun (WGS) entry which is preliminary data.</text>
</comment>
<organism evidence="3 4">
    <name type="scientific">Rubroshorea leprosula</name>
    <dbReference type="NCBI Taxonomy" id="152421"/>
    <lineage>
        <taxon>Eukaryota</taxon>
        <taxon>Viridiplantae</taxon>
        <taxon>Streptophyta</taxon>
        <taxon>Embryophyta</taxon>
        <taxon>Tracheophyta</taxon>
        <taxon>Spermatophyta</taxon>
        <taxon>Magnoliopsida</taxon>
        <taxon>eudicotyledons</taxon>
        <taxon>Gunneridae</taxon>
        <taxon>Pentapetalae</taxon>
        <taxon>rosids</taxon>
        <taxon>malvids</taxon>
        <taxon>Malvales</taxon>
        <taxon>Dipterocarpaceae</taxon>
        <taxon>Rubroshorea</taxon>
    </lineage>
</organism>